<evidence type="ECO:0000313" key="2">
    <source>
        <dbReference type="EMBL" id="RRT38304.1"/>
    </source>
</evidence>
<protein>
    <submittedName>
        <fullName evidence="2">Uncharacterized protein</fullName>
    </submittedName>
</protein>
<dbReference type="EMBL" id="AMZH03021331">
    <property type="protein sequence ID" value="RRT38304.1"/>
    <property type="molecule type" value="Genomic_DNA"/>
</dbReference>
<evidence type="ECO:0000256" key="1">
    <source>
        <dbReference type="SAM" id="MobiDB-lite"/>
    </source>
</evidence>
<feature type="region of interest" description="Disordered" evidence="1">
    <location>
        <begin position="128"/>
        <end position="158"/>
    </location>
</feature>
<reference evidence="2 3" key="1">
    <citation type="journal article" date="2014" name="Agronomy (Basel)">
        <title>A Draft Genome Sequence for Ensete ventricosum, the Drought-Tolerant Tree Against Hunger.</title>
        <authorList>
            <person name="Harrison J."/>
            <person name="Moore K.A."/>
            <person name="Paszkiewicz K."/>
            <person name="Jones T."/>
            <person name="Grant M."/>
            <person name="Ambacheew D."/>
            <person name="Muzemil S."/>
            <person name="Studholme D.J."/>
        </authorList>
    </citation>
    <scope>NUCLEOTIDE SEQUENCE [LARGE SCALE GENOMIC DNA]</scope>
</reference>
<dbReference type="Proteomes" id="UP000287651">
    <property type="component" value="Unassembled WGS sequence"/>
</dbReference>
<name>A0A426XFR2_ENSVE</name>
<gene>
    <name evidence="2" type="ORF">B296_00049966</name>
</gene>
<dbReference type="AlphaFoldDB" id="A0A426XFR2"/>
<accession>A0A426XFR2</accession>
<proteinExistence type="predicted"/>
<sequence length="222" mass="25343">MEAVLQNSALLPLLLPTRSRPSLYAVSIPQTLSLSFSSSLFPPRFPIRISSRSHSLPGFFSHPSRNSRPFHVSASAVAVQKTGKDRSPVDVLVTETKEPNSSVSSFLLLLRCVCRDRLRAVAEFRLGRSPSPRRSQCGESSDRKENPPEEEEQVTNSSYSRIRVDFPRWEDGDPTGWISCVERYFRYHRTLEASMVDIAAIHLGREDIQWYDWYKYFHGVPI</sequence>
<organism evidence="2 3">
    <name type="scientific">Ensete ventricosum</name>
    <name type="common">Abyssinian banana</name>
    <name type="synonym">Musa ensete</name>
    <dbReference type="NCBI Taxonomy" id="4639"/>
    <lineage>
        <taxon>Eukaryota</taxon>
        <taxon>Viridiplantae</taxon>
        <taxon>Streptophyta</taxon>
        <taxon>Embryophyta</taxon>
        <taxon>Tracheophyta</taxon>
        <taxon>Spermatophyta</taxon>
        <taxon>Magnoliopsida</taxon>
        <taxon>Liliopsida</taxon>
        <taxon>Zingiberales</taxon>
        <taxon>Musaceae</taxon>
        <taxon>Ensete</taxon>
    </lineage>
</organism>
<comment type="caution">
    <text evidence="2">The sequence shown here is derived from an EMBL/GenBank/DDBJ whole genome shotgun (WGS) entry which is preliminary data.</text>
</comment>
<evidence type="ECO:0000313" key="3">
    <source>
        <dbReference type="Proteomes" id="UP000287651"/>
    </source>
</evidence>